<reference evidence="2 3" key="1">
    <citation type="submission" date="2018-06" db="EMBL/GenBank/DDBJ databases">
        <title>Mucibacter soli gen. nov., sp. nov., a new member of the family Chitinophagaceae producing mucin.</title>
        <authorList>
            <person name="Kim M.-K."/>
            <person name="Park S."/>
            <person name="Kim T.-S."/>
            <person name="Joung Y."/>
            <person name="Han J.-H."/>
            <person name="Kim S.B."/>
        </authorList>
    </citation>
    <scope>NUCLEOTIDE SEQUENCE [LARGE SCALE GENOMIC DNA]</scope>
    <source>
        <strain evidence="2 3">R1-15</strain>
    </source>
</reference>
<sequence>MKDRQEDKRIREKLASLETFPENIRPGKEELWNRLDKVLAPPKKKNKTVFLWSGIAACIAGLLCFFMMHSSTPSPQAEPAKRQMSATVKHPYMQPEMQDLQTIKTPPSANHKKKKILQQRNPIPPTRTTAKKKSVNDCLISIGGTPPGFDATIQDLIAY</sequence>
<gene>
    <name evidence="2" type="ORF">DN068_14670</name>
</gene>
<name>A0A2W2AW26_9BACT</name>
<keyword evidence="1" id="KW-1133">Transmembrane helix</keyword>
<evidence type="ECO:0000313" key="3">
    <source>
        <dbReference type="Proteomes" id="UP000248745"/>
    </source>
</evidence>
<comment type="caution">
    <text evidence="2">The sequence shown here is derived from an EMBL/GenBank/DDBJ whole genome shotgun (WGS) entry which is preliminary data.</text>
</comment>
<proteinExistence type="predicted"/>
<dbReference type="AlphaFoldDB" id="A0A2W2AW26"/>
<accession>A0A2W2AW26</accession>
<evidence type="ECO:0000256" key="1">
    <source>
        <dbReference type="SAM" id="Phobius"/>
    </source>
</evidence>
<dbReference type="EMBL" id="QKTW01000019">
    <property type="protein sequence ID" value="PZF72174.1"/>
    <property type="molecule type" value="Genomic_DNA"/>
</dbReference>
<keyword evidence="1" id="KW-0472">Membrane</keyword>
<keyword evidence="1" id="KW-0812">Transmembrane</keyword>
<feature type="transmembrane region" description="Helical" evidence="1">
    <location>
        <begin position="49"/>
        <end position="68"/>
    </location>
</feature>
<protein>
    <submittedName>
        <fullName evidence="2">Uncharacterized protein</fullName>
    </submittedName>
</protein>
<evidence type="ECO:0000313" key="2">
    <source>
        <dbReference type="EMBL" id="PZF72174.1"/>
    </source>
</evidence>
<dbReference type="RefSeq" id="WP_110999686.1">
    <property type="nucleotide sequence ID" value="NZ_QKTW01000019.1"/>
</dbReference>
<keyword evidence="3" id="KW-1185">Reference proteome</keyword>
<dbReference type="Proteomes" id="UP000248745">
    <property type="component" value="Unassembled WGS sequence"/>
</dbReference>
<organism evidence="2 3">
    <name type="scientific">Taibaiella soli</name>
    <dbReference type="NCBI Taxonomy" id="1649169"/>
    <lineage>
        <taxon>Bacteria</taxon>
        <taxon>Pseudomonadati</taxon>
        <taxon>Bacteroidota</taxon>
        <taxon>Chitinophagia</taxon>
        <taxon>Chitinophagales</taxon>
        <taxon>Chitinophagaceae</taxon>
        <taxon>Taibaiella</taxon>
    </lineage>
</organism>